<name>A0A0L8H2N5_OCTBM</name>
<accession>A0A0L8H2N5</accession>
<reference evidence="1" key="1">
    <citation type="submission" date="2015-07" db="EMBL/GenBank/DDBJ databases">
        <title>MeaNS - Measles Nucleotide Surveillance Program.</title>
        <authorList>
            <person name="Tran T."/>
            <person name="Druce J."/>
        </authorList>
    </citation>
    <scope>NUCLEOTIDE SEQUENCE</scope>
    <source>
        <strain evidence="1">UCB-OBI-ISO-001</strain>
        <tissue evidence="1">Gonad</tissue>
    </source>
</reference>
<sequence length="58" mass="6931">MTMPQCKYRCAARFFCYSMSSFRLLNNFSRSLFFLIHYFSLCELLSINCRGNLFLVLL</sequence>
<dbReference type="EMBL" id="KQ419590">
    <property type="protein sequence ID" value="KOF83025.1"/>
    <property type="molecule type" value="Genomic_DNA"/>
</dbReference>
<dbReference type="AlphaFoldDB" id="A0A0L8H2N5"/>
<evidence type="ECO:0000313" key="1">
    <source>
        <dbReference type="EMBL" id="KOF83025.1"/>
    </source>
</evidence>
<organism evidence="1">
    <name type="scientific">Octopus bimaculoides</name>
    <name type="common">California two-spotted octopus</name>
    <dbReference type="NCBI Taxonomy" id="37653"/>
    <lineage>
        <taxon>Eukaryota</taxon>
        <taxon>Metazoa</taxon>
        <taxon>Spiralia</taxon>
        <taxon>Lophotrochozoa</taxon>
        <taxon>Mollusca</taxon>
        <taxon>Cephalopoda</taxon>
        <taxon>Coleoidea</taxon>
        <taxon>Octopodiformes</taxon>
        <taxon>Octopoda</taxon>
        <taxon>Incirrata</taxon>
        <taxon>Octopodidae</taxon>
        <taxon>Octopus</taxon>
    </lineage>
</organism>
<gene>
    <name evidence="1" type="ORF">OCBIM_22024501mg</name>
</gene>
<protein>
    <submittedName>
        <fullName evidence="1">Uncharacterized protein</fullName>
    </submittedName>
</protein>
<proteinExistence type="predicted"/>
<dbReference type="EMBL" id="KQ419590">
    <property type="protein sequence ID" value="KOF83024.1"/>
    <property type="molecule type" value="Genomic_DNA"/>
</dbReference>